<dbReference type="EMBL" id="VULT01000004">
    <property type="protein sequence ID" value="MSS16783.1"/>
    <property type="molecule type" value="Genomic_DNA"/>
</dbReference>
<dbReference type="AlphaFoldDB" id="A0A6L5XBY7"/>
<sequence>MREEVDRALSYLGEQCIVRIRDRSAEDSWIDHTGNLRSSIGYAVYDYGKKYIESTFAVVRQGGKGASEGRKMVNELASKYANVYALVVVAGMNYAEFVEAIESKDVLASTESWARTKVDEYLNKAKDKAINRINKIKL</sequence>
<gene>
    <name evidence="1" type="ORF">FYJ29_03245</name>
</gene>
<evidence type="ECO:0000313" key="1">
    <source>
        <dbReference type="EMBL" id="MSS16783.1"/>
    </source>
</evidence>
<keyword evidence="2" id="KW-1185">Reference proteome</keyword>
<reference evidence="1 2" key="1">
    <citation type="submission" date="2019-08" db="EMBL/GenBank/DDBJ databases">
        <title>In-depth cultivation of the pig gut microbiome towards novel bacterial diversity and tailored functional studies.</title>
        <authorList>
            <person name="Wylensek D."/>
            <person name="Hitch T.C.A."/>
            <person name="Clavel T."/>
        </authorList>
    </citation>
    <scope>NUCLEOTIDE SEQUENCE [LARGE SCALE GENOMIC DNA]</scope>
    <source>
        <strain evidence="1 2">Oil-RF-744-WCA-WT-10</strain>
    </source>
</reference>
<protein>
    <submittedName>
        <fullName evidence="1">Uncharacterized protein</fullName>
    </submittedName>
</protein>
<comment type="caution">
    <text evidence="1">The sequence shown here is derived from an EMBL/GenBank/DDBJ whole genome shotgun (WGS) entry which is preliminary data.</text>
</comment>
<accession>A0A6L5XBY7</accession>
<proteinExistence type="predicted"/>
<dbReference type="Proteomes" id="UP000483362">
    <property type="component" value="Unassembled WGS sequence"/>
</dbReference>
<organism evidence="1 2">
    <name type="scientific">Sodaliphilus pleomorphus</name>
    <dbReference type="NCBI Taxonomy" id="2606626"/>
    <lineage>
        <taxon>Bacteria</taxon>
        <taxon>Pseudomonadati</taxon>
        <taxon>Bacteroidota</taxon>
        <taxon>Bacteroidia</taxon>
        <taxon>Bacteroidales</taxon>
        <taxon>Muribaculaceae</taxon>
        <taxon>Sodaliphilus</taxon>
    </lineage>
</organism>
<dbReference type="RefSeq" id="WP_154328247.1">
    <property type="nucleotide sequence ID" value="NZ_CP045696.1"/>
</dbReference>
<name>A0A6L5XBY7_9BACT</name>
<evidence type="ECO:0000313" key="2">
    <source>
        <dbReference type="Proteomes" id="UP000483362"/>
    </source>
</evidence>